<dbReference type="SUPFAM" id="SSF48019">
    <property type="entry name" value="post-AAA+ oligomerization domain-like"/>
    <property type="match status" value="1"/>
</dbReference>
<keyword evidence="9" id="KW-0067">ATP-binding</keyword>
<dbReference type="InterPro" id="IPR045085">
    <property type="entry name" value="HLD_clamp_pol_III_gamma_tau"/>
</dbReference>
<dbReference type="InterPro" id="IPR050238">
    <property type="entry name" value="DNA_Rep/Repair_Clamp_Loader"/>
</dbReference>
<dbReference type="PANTHER" id="PTHR11669">
    <property type="entry name" value="REPLICATION FACTOR C / DNA POLYMERASE III GAMMA-TAU SUBUNIT"/>
    <property type="match status" value="1"/>
</dbReference>
<keyword evidence="8" id="KW-0862">Zinc</keyword>
<dbReference type="Gene3D" id="1.20.272.10">
    <property type="match status" value="1"/>
</dbReference>
<dbReference type="Gene3D" id="3.40.50.300">
    <property type="entry name" value="P-loop containing nucleotide triphosphate hydrolases"/>
    <property type="match status" value="1"/>
</dbReference>
<dbReference type="InterPro" id="IPR008921">
    <property type="entry name" value="DNA_pol3_clamp-load_cplx_C"/>
</dbReference>
<comment type="catalytic activity">
    <reaction evidence="11">
        <text>DNA(n) + a 2'-deoxyribonucleoside 5'-triphosphate = DNA(n+1) + diphosphate</text>
        <dbReference type="Rhea" id="RHEA:22508"/>
        <dbReference type="Rhea" id="RHEA-COMP:17339"/>
        <dbReference type="Rhea" id="RHEA-COMP:17340"/>
        <dbReference type="ChEBI" id="CHEBI:33019"/>
        <dbReference type="ChEBI" id="CHEBI:61560"/>
        <dbReference type="ChEBI" id="CHEBI:173112"/>
        <dbReference type="EC" id="2.7.7.7"/>
    </reaction>
</comment>
<evidence type="ECO:0000256" key="3">
    <source>
        <dbReference type="ARBA" id="ARBA00022679"/>
    </source>
</evidence>
<keyword evidence="7" id="KW-0547">Nucleotide-binding</keyword>
<keyword evidence="3" id="KW-0808">Transferase</keyword>
<dbReference type="CDD" id="cd00009">
    <property type="entry name" value="AAA"/>
    <property type="match status" value="1"/>
</dbReference>
<evidence type="ECO:0000256" key="2">
    <source>
        <dbReference type="ARBA" id="ARBA00012417"/>
    </source>
</evidence>
<dbReference type="SMART" id="SM00382">
    <property type="entry name" value="AAA"/>
    <property type="match status" value="1"/>
</dbReference>
<keyword evidence="10" id="KW-0239">DNA-directed DNA polymerase</keyword>
<dbReference type="Pfam" id="PF12169">
    <property type="entry name" value="DNA_pol3_gamma3"/>
    <property type="match status" value="1"/>
</dbReference>
<dbReference type="InterPro" id="IPR012763">
    <property type="entry name" value="DNA_pol_III_sug/sutau_N"/>
</dbReference>
<dbReference type="SUPFAM" id="SSF52540">
    <property type="entry name" value="P-loop containing nucleoside triphosphate hydrolases"/>
    <property type="match status" value="1"/>
</dbReference>
<dbReference type="InterPro" id="IPR003593">
    <property type="entry name" value="AAA+_ATPase"/>
</dbReference>
<evidence type="ECO:0000256" key="11">
    <source>
        <dbReference type="ARBA" id="ARBA00049244"/>
    </source>
</evidence>
<dbReference type="EMBL" id="CP147251">
    <property type="protein sequence ID" value="WYJ78193.1"/>
    <property type="molecule type" value="Genomic_DNA"/>
</dbReference>
<dbReference type="NCBIfam" id="NF004046">
    <property type="entry name" value="PRK05563.1"/>
    <property type="match status" value="1"/>
</dbReference>
<organism evidence="14 15">
    <name type="scientific">Candidatus Enterococcus lowellii</name>
    <dbReference type="NCBI Taxonomy" id="2230877"/>
    <lineage>
        <taxon>Bacteria</taxon>
        <taxon>Bacillati</taxon>
        <taxon>Bacillota</taxon>
        <taxon>Bacilli</taxon>
        <taxon>Lactobacillales</taxon>
        <taxon>Enterococcaceae</taxon>
        <taxon>Enterococcus</taxon>
    </lineage>
</organism>
<reference evidence="14 15" key="1">
    <citation type="submission" date="2024-03" db="EMBL/GenBank/DDBJ databases">
        <title>The Genome Sequence of Enterococcus sp. DIV2402.</title>
        <authorList>
            <consortium name="The Broad Institute Genomics Platform"/>
            <consortium name="The Broad Institute Microbial Omics Core"/>
            <consortium name="The Broad Institute Genomic Center for Infectious Diseases"/>
            <person name="Earl A."/>
            <person name="Manson A."/>
            <person name="Gilmore M."/>
            <person name="Schwartman J."/>
            <person name="Shea T."/>
            <person name="Abouelleil A."/>
            <person name="Cao P."/>
            <person name="Chapman S."/>
            <person name="Cusick C."/>
            <person name="Young S."/>
            <person name="Neafsey D."/>
            <person name="Nusbaum C."/>
            <person name="Birren B."/>
        </authorList>
    </citation>
    <scope>NUCLEOTIDE SEQUENCE [LARGE SCALE GENOMIC DNA]</scope>
    <source>
        <strain evidence="14 15">DIV2402</strain>
    </source>
</reference>
<proteinExistence type="inferred from homology"/>
<evidence type="ECO:0000256" key="10">
    <source>
        <dbReference type="ARBA" id="ARBA00022932"/>
    </source>
</evidence>
<feature type="domain" description="AAA+ ATPase" evidence="13">
    <location>
        <begin position="37"/>
        <end position="179"/>
    </location>
</feature>
<evidence type="ECO:0000313" key="15">
    <source>
        <dbReference type="Proteomes" id="UP000664701"/>
    </source>
</evidence>
<dbReference type="PANTHER" id="PTHR11669:SF0">
    <property type="entry name" value="PROTEIN STICHEL-LIKE 2"/>
    <property type="match status" value="1"/>
</dbReference>
<evidence type="ECO:0000256" key="8">
    <source>
        <dbReference type="ARBA" id="ARBA00022833"/>
    </source>
</evidence>
<comment type="similarity">
    <text evidence="1">Belongs to the DnaX/STICHEL family.</text>
</comment>
<evidence type="ECO:0000256" key="9">
    <source>
        <dbReference type="ARBA" id="ARBA00022840"/>
    </source>
</evidence>
<evidence type="ECO:0000256" key="5">
    <source>
        <dbReference type="ARBA" id="ARBA00022705"/>
    </source>
</evidence>
<dbReference type="Proteomes" id="UP000664701">
    <property type="component" value="Chromosome"/>
</dbReference>
<keyword evidence="4" id="KW-0548">Nucleotidyltransferase</keyword>
<dbReference type="NCBIfam" id="TIGR02397">
    <property type="entry name" value="dnaX_nterm"/>
    <property type="match status" value="1"/>
</dbReference>
<dbReference type="Pfam" id="PF22608">
    <property type="entry name" value="DNAX_ATPase_lid"/>
    <property type="match status" value="1"/>
</dbReference>
<evidence type="ECO:0000259" key="13">
    <source>
        <dbReference type="SMART" id="SM00382"/>
    </source>
</evidence>
<dbReference type="RefSeq" id="WP_207941645.1">
    <property type="nucleotide sequence ID" value="NZ_CP147251.1"/>
</dbReference>
<evidence type="ECO:0000256" key="12">
    <source>
        <dbReference type="SAM" id="MobiDB-lite"/>
    </source>
</evidence>
<protein>
    <recommendedName>
        <fullName evidence="2">DNA-directed DNA polymerase</fullName>
        <ecNumber evidence="2">2.7.7.7</ecNumber>
    </recommendedName>
</protein>
<dbReference type="InterPro" id="IPR001270">
    <property type="entry name" value="ClpA/B"/>
</dbReference>
<dbReference type="InterPro" id="IPR022754">
    <property type="entry name" value="DNA_pol_III_gamma-3"/>
</dbReference>
<dbReference type="CDD" id="cd18137">
    <property type="entry name" value="HLD_clamp_pol_III_gamma_tau"/>
    <property type="match status" value="1"/>
</dbReference>
<dbReference type="Pfam" id="PF13177">
    <property type="entry name" value="DNA_pol3_delta2"/>
    <property type="match status" value="1"/>
</dbReference>
<dbReference type="EC" id="2.7.7.7" evidence="2"/>
<accession>A0ABZ2SR05</accession>
<sequence length="573" mass="64222">MAYQALYRVWRSQRFDDVVGQQAITQTLKNAIIQNQISHAYLFTGPRGTGKTSAAKILAKAVNCPHSQDGEPCNECEMCRSITAGSQEDVIEIDAASNNGVEEIRFIRDRANYAPTQAKYKVYIIDEVHMLSTGAFNALLKTLEEPRKNVIFILATTEPHKIPATIISRTQRFDFKRIRTEDIVEHLAHILAESNIDYEDQALQVIARSAEGGMRDALSILDQAISFSDGKITMQNAMEVTGSLTFEMMDQFIQYCAQNNVAGALEMLGDMLASGKEARRLLENLLVYCRDLLIYQQAPQLLNEKTGYLTEEFQQLAKDTAPPQLYQWIDILNDTQNDVRFTTNPTIYLEVATVKLASGGTPASVVSAEAIVDNQEVQQLKKELQGLRQELQQLKQNGVTAQPETPKAPKRKPQMNGYRIPKERVFSVLKEATKQNLVNVKMVWEDLLSSLTITQKAILRASEPKAASPTGLVIAFDYEIICQKAANDPEFGLAVHNNLSRMIPDYAPDPIFITVDSWPELRQEFLSSDHEIEVEEVFEEAGDISLVPEEPEDETIVTKAQELFGDLATIEED</sequence>
<evidence type="ECO:0000256" key="6">
    <source>
        <dbReference type="ARBA" id="ARBA00022723"/>
    </source>
</evidence>
<evidence type="ECO:0000256" key="4">
    <source>
        <dbReference type="ARBA" id="ARBA00022695"/>
    </source>
</evidence>
<dbReference type="PRINTS" id="PR00300">
    <property type="entry name" value="CLPPROTEASEA"/>
</dbReference>
<dbReference type="InterPro" id="IPR027417">
    <property type="entry name" value="P-loop_NTPase"/>
</dbReference>
<keyword evidence="15" id="KW-1185">Reference proteome</keyword>
<feature type="region of interest" description="Disordered" evidence="12">
    <location>
        <begin position="395"/>
        <end position="415"/>
    </location>
</feature>
<evidence type="ECO:0000256" key="1">
    <source>
        <dbReference type="ARBA" id="ARBA00006360"/>
    </source>
</evidence>
<evidence type="ECO:0000313" key="14">
    <source>
        <dbReference type="EMBL" id="WYJ78193.1"/>
    </source>
</evidence>
<keyword evidence="6" id="KW-0479">Metal-binding</keyword>
<dbReference type="Gene3D" id="1.10.8.60">
    <property type="match status" value="1"/>
</dbReference>
<gene>
    <name evidence="14" type="ORF">DOK78_002850</name>
</gene>
<keyword evidence="5" id="KW-0235">DNA replication</keyword>
<name>A0ABZ2SR05_9ENTE</name>
<evidence type="ECO:0000256" key="7">
    <source>
        <dbReference type="ARBA" id="ARBA00022741"/>
    </source>
</evidence>